<dbReference type="RefSeq" id="WP_307225539.1">
    <property type="nucleotide sequence ID" value="NZ_JAUSVF010000001.1"/>
</dbReference>
<feature type="signal peptide" evidence="1">
    <location>
        <begin position="1"/>
        <end position="19"/>
    </location>
</feature>
<sequence>MKRLAAAVLFSLAPLGVQAADCLQSKAVYGDADGAYELRFLPVDSESATTSNRFEVAALKADLKLEGFVMISGDPERANGMIMNNCPEGDVTGDDLAACVIWQGVIYSVDAAGKVDLLPAETKAAALQLLLPDLGPAIKASALWGKLTVAPWDVFGLKGCAT</sequence>
<feature type="chain" id="PRO_5046431525" evidence="1">
    <location>
        <begin position="20"/>
        <end position="162"/>
    </location>
</feature>
<evidence type="ECO:0000313" key="3">
    <source>
        <dbReference type="Proteomes" id="UP001230207"/>
    </source>
</evidence>
<keyword evidence="1" id="KW-0732">Signal</keyword>
<proteinExistence type="predicted"/>
<evidence type="ECO:0000256" key="1">
    <source>
        <dbReference type="SAM" id="SignalP"/>
    </source>
</evidence>
<organism evidence="2 3">
    <name type="scientific">Pararhizobium capsulatum DSM 1112</name>
    <dbReference type="NCBI Taxonomy" id="1121113"/>
    <lineage>
        <taxon>Bacteria</taxon>
        <taxon>Pseudomonadati</taxon>
        <taxon>Pseudomonadota</taxon>
        <taxon>Alphaproteobacteria</taxon>
        <taxon>Hyphomicrobiales</taxon>
        <taxon>Rhizobiaceae</taxon>
        <taxon>Rhizobium/Agrobacterium group</taxon>
        <taxon>Pararhizobium</taxon>
    </lineage>
</organism>
<accession>A0ABU0BI37</accession>
<comment type="caution">
    <text evidence="2">The sequence shown here is derived from an EMBL/GenBank/DDBJ whole genome shotgun (WGS) entry which is preliminary data.</text>
</comment>
<dbReference type="EMBL" id="JAUSVF010000001">
    <property type="protein sequence ID" value="MDQ0317921.1"/>
    <property type="molecule type" value="Genomic_DNA"/>
</dbReference>
<reference evidence="2 3" key="1">
    <citation type="submission" date="2023-07" db="EMBL/GenBank/DDBJ databases">
        <title>Genomic Encyclopedia of Type Strains, Phase IV (KMG-IV): sequencing the most valuable type-strain genomes for metagenomic binning, comparative biology and taxonomic classification.</title>
        <authorList>
            <person name="Goeker M."/>
        </authorList>
    </citation>
    <scope>NUCLEOTIDE SEQUENCE [LARGE SCALE GENOMIC DNA]</scope>
    <source>
        <strain evidence="2 3">DSM 1112</strain>
    </source>
</reference>
<evidence type="ECO:0000313" key="2">
    <source>
        <dbReference type="EMBL" id="MDQ0317921.1"/>
    </source>
</evidence>
<keyword evidence="3" id="KW-1185">Reference proteome</keyword>
<protein>
    <submittedName>
        <fullName evidence="2">Uncharacterized protein</fullName>
    </submittedName>
</protein>
<gene>
    <name evidence="2" type="ORF">QO002_000059</name>
</gene>
<dbReference type="Proteomes" id="UP001230207">
    <property type="component" value="Unassembled WGS sequence"/>
</dbReference>
<name>A0ABU0BI37_9HYPH</name>